<organism evidence="5 6">
    <name type="scientific">Strongylus vulgaris</name>
    <name type="common">Blood worm</name>
    <dbReference type="NCBI Taxonomy" id="40348"/>
    <lineage>
        <taxon>Eukaryota</taxon>
        <taxon>Metazoa</taxon>
        <taxon>Ecdysozoa</taxon>
        <taxon>Nematoda</taxon>
        <taxon>Chromadorea</taxon>
        <taxon>Rhabditida</taxon>
        <taxon>Rhabditina</taxon>
        <taxon>Rhabditomorpha</taxon>
        <taxon>Strongyloidea</taxon>
        <taxon>Strongylidae</taxon>
        <taxon>Strongylus</taxon>
    </lineage>
</organism>
<name>A0A3P7M2B6_STRVU</name>
<dbReference type="GO" id="GO:0003743">
    <property type="term" value="F:translation initiation factor activity"/>
    <property type="evidence" value="ECO:0007669"/>
    <property type="project" value="UniProtKB-KW"/>
</dbReference>
<dbReference type="GO" id="GO:0005085">
    <property type="term" value="F:guanyl-nucleotide exchange factor activity"/>
    <property type="evidence" value="ECO:0007669"/>
    <property type="project" value="TreeGrafter"/>
</dbReference>
<dbReference type="PANTHER" id="PTHR45860">
    <property type="entry name" value="TRANSLATION INITIATION FACTOR EIF-2B SUBUNIT ALPHA"/>
    <property type="match status" value="1"/>
</dbReference>
<keyword evidence="3" id="KW-0648">Protein biosynthesis</keyword>
<sequence>MCDALRKEGIKATLILDSAVGYLMERIDMVVVGAEGVMETGGIINKIGTLNVAICAKTMNKAVFVMAESIKFVKEYPLNQADIPEEFKYRTSVLEKGDLSVEHPMVDYTPPQVCCLFRTWKSFHYKLLRCFHFAK</sequence>
<evidence type="ECO:0008006" key="7">
    <source>
        <dbReference type="Google" id="ProtNLM"/>
    </source>
</evidence>
<evidence type="ECO:0000256" key="4">
    <source>
        <dbReference type="RuleBase" id="RU003814"/>
    </source>
</evidence>
<dbReference type="Gene3D" id="3.40.50.10470">
    <property type="entry name" value="Translation initiation factor eif-2b, domain 2"/>
    <property type="match status" value="1"/>
</dbReference>
<dbReference type="InterPro" id="IPR000649">
    <property type="entry name" value="IF-2B-related"/>
</dbReference>
<dbReference type="InterPro" id="IPR042529">
    <property type="entry name" value="IF_2B-like_C"/>
</dbReference>
<evidence type="ECO:0000256" key="2">
    <source>
        <dbReference type="ARBA" id="ARBA00022540"/>
    </source>
</evidence>
<dbReference type="Pfam" id="PF01008">
    <property type="entry name" value="IF-2B"/>
    <property type="match status" value="1"/>
</dbReference>
<evidence type="ECO:0000256" key="3">
    <source>
        <dbReference type="ARBA" id="ARBA00022917"/>
    </source>
</evidence>
<dbReference type="AlphaFoldDB" id="A0A3P7M2B6"/>
<protein>
    <recommendedName>
        <fullName evidence="7">Translation initiation factor eIF-2B subunit alpha</fullName>
    </recommendedName>
</protein>
<reference evidence="5 6" key="1">
    <citation type="submission" date="2018-11" db="EMBL/GenBank/DDBJ databases">
        <authorList>
            <consortium name="Pathogen Informatics"/>
        </authorList>
    </citation>
    <scope>NUCLEOTIDE SEQUENCE [LARGE SCALE GENOMIC DNA]</scope>
</reference>
<dbReference type="InterPro" id="IPR051501">
    <property type="entry name" value="eIF2B_alpha/beta/delta"/>
</dbReference>
<dbReference type="Proteomes" id="UP000270094">
    <property type="component" value="Unassembled WGS sequence"/>
</dbReference>
<keyword evidence="2" id="KW-0396">Initiation factor</keyword>
<dbReference type="InterPro" id="IPR037171">
    <property type="entry name" value="NagB/RpiA_transferase-like"/>
</dbReference>
<dbReference type="PANTHER" id="PTHR45860:SF1">
    <property type="entry name" value="TRANSLATION INITIATION FACTOR EIF-2B SUBUNIT ALPHA"/>
    <property type="match status" value="1"/>
</dbReference>
<evidence type="ECO:0000313" key="6">
    <source>
        <dbReference type="Proteomes" id="UP000270094"/>
    </source>
</evidence>
<dbReference type="GO" id="GO:0005851">
    <property type="term" value="C:eukaryotic translation initiation factor 2B complex"/>
    <property type="evidence" value="ECO:0007669"/>
    <property type="project" value="TreeGrafter"/>
</dbReference>
<proteinExistence type="inferred from homology"/>
<keyword evidence="6" id="KW-1185">Reference proteome</keyword>
<accession>A0A3P7M2B6</accession>
<gene>
    <name evidence="5" type="ORF">SVUK_LOCUS20416</name>
</gene>
<dbReference type="SUPFAM" id="SSF100950">
    <property type="entry name" value="NagB/RpiA/CoA transferase-like"/>
    <property type="match status" value="1"/>
</dbReference>
<evidence type="ECO:0000256" key="1">
    <source>
        <dbReference type="ARBA" id="ARBA00007251"/>
    </source>
</evidence>
<dbReference type="OrthoDB" id="10249309at2759"/>
<comment type="similarity">
    <text evidence="1 4">Belongs to the eIF-2B alpha/beta/delta subunits family.</text>
</comment>
<dbReference type="EMBL" id="UYYB01140190">
    <property type="protein sequence ID" value="VDM85418.1"/>
    <property type="molecule type" value="Genomic_DNA"/>
</dbReference>
<evidence type="ECO:0000313" key="5">
    <source>
        <dbReference type="EMBL" id="VDM85418.1"/>
    </source>
</evidence>